<organism evidence="1 2">
    <name type="scientific">Flexistipes sinusarabici</name>
    <dbReference type="NCBI Taxonomy" id="2352"/>
    <lineage>
        <taxon>Bacteria</taxon>
        <taxon>Pseudomonadati</taxon>
        <taxon>Deferribacterota</taxon>
        <taxon>Deferribacteres</taxon>
        <taxon>Deferribacterales</taxon>
        <taxon>Flexistipitaceae</taxon>
        <taxon>Flexistipes</taxon>
    </lineage>
</organism>
<feature type="non-terminal residue" evidence="1">
    <location>
        <position position="1"/>
    </location>
</feature>
<dbReference type="PANTHER" id="PTHR43801">
    <property type="entry name" value="NUCLEOTIDE-BINDING PROTEIN-RELATED"/>
    <property type="match status" value="1"/>
</dbReference>
<dbReference type="Pfam" id="PF01976">
    <property type="entry name" value="DUF116"/>
    <property type="match status" value="1"/>
</dbReference>
<dbReference type="EMBL" id="DPPF01000022">
    <property type="protein sequence ID" value="HCW92250.1"/>
    <property type="molecule type" value="Genomic_DNA"/>
</dbReference>
<evidence type="ECO:0000313" key="2">
    <source>
        <dbReference type="Proteomes" id="UP000262325"/>
    </source>
</evidence>
<accession>A0A3D5Q9B0</accession>
<dbReference type="PANTHER" id="PTHR43801:SF1">
    <property type="entry name" value="POLYPRENYL SYNTHETASE"/>
    <property type="match status" value="1"/>
</dbReference>
<dbReference type="Proteomes" id="UP000262325">
    <property type="component" value="Unassembled WGS sequence"/>
</dbReference>
<name>A0A3D5Q9B0_FLESI</name>
<gene>
    <name evidence="1" type="ORF">DHM44_01045</name>
</gene>
<proteinExistence type="predicted"/>
<protein>
    <recommendedName>
        <fullName evidence="3">DUF116 domain-containing protein</fullName>
    </recommendedName>
</protein>
<evidence type="ECO:0000313" key="1">
    <source>
        <dbReference type="EMBL" id="HCW92250.1"/>
    </source>
</evidence>
<sequence>NLTMNVATGGTIARRLIKEKRPDVILAVACERDLLSGVLDTYPLPVLGVFNSRPNGPCINTVVDVDLIEDIIKLLNISPADMRGT</sequence>
<comment type="caution">
    <text evidence="1">The sequence shown here is derived from an EMBL/GenBank/DDBJ whole genome shotgun (WGS) entry which is preliminary data.</text>
</comment>
<dbReference type="AlphaFoldDB" id="A0A3D5Q9B0"/>
<reference evidence="1 2" key="1">
    <citation type="journal article" date="2018" name="Nat. Biotechnol.">
        <title>A standardized bacterial taxonomy based on genome phylogeny substantially revises the tree of life.</title>
        <authorList>
            <person name="Parks D.H."/>
            <person name="Chuvochina M."/>
            <person name="Waite D.W."/>
            <person name="Rinke C."/>
            <person name="Skarshewski A."/>
            <person name="Chaumeil P.A."/>
            <person name="Hugenholtz P."/>
        </authorList>
    </citation>
    <scope>NUCLEOTIDE SEQUENCE [LARGE SCALE GENOMIC DNA]</scope>
    <source>
        <strain evidence="1">UBA8672</strain>
    </source>
</reference>
<evidence type="ECO:0008006" key="3">
    <source>
        <dbReference type="Google" id="ProtNLM"/>
    </source>
</evidence>
<dbReference type="InterPro" id="IPR002829">
    <property type="entry name" value="DUF116"/>
</dbReference>